<dbReference type="Gene3D" id="3.40.30.10">
    <property type="entry name" value="Glutaredoxin"/>
    <property type="match status" value="1"/>
</dbReference>
<dbReference type="PROSITE" id="PS51355">
    <property type="entry name" value="GLUTATHIONE_PEROXID_3"/>
    <property type="match status" value="1"/>
</dbReference>
<dbReference type="InterPro" id="IPR036249">
    <property type="entry name" value="Thioredoxin-like_sf"/>
</dbReference>
<comment type="similarity">
    <text evidence="1">Belongs to the glutathione peroxidase family.</text>
</comment>
<dbReference type="GO" id="GO:0004601">
    <property type="term" value="F:peroxidase activity"/>
    <property type="evidence" value="ECO:0007669"/>
    <property type="project" value="UniProtKB-KW"/>
</dbReference>
<evidence type="ECO:0000256" key="1">
    <source>
        <dbReference type="ARBA" id="ARBA00006926"/>
    </source>
</evidence>
<gene>
    <name evidence="4" type="ORF">NE237_030203</name>
</gene>
<dbReference type="PROSITE" id="PS00763">
    <property type="entry name" value="GLUTATHIONE_PEROXID_2"/>
    <property type="match status" value="1"/>
</dbReference>
<name>A0A9Q0JVJ2_9MAGN</name>
<evidence type="ECO:0008006" key="6">
    <source>
        <dbReference type="Google" id="ProtNLM"/>
    </source>
</evidence>
<dbReference type="AlphaFoldDB" id="A0A9Q0JVJ2"/>
<keyword evidence="3" id="KW-0560">Oxidoreductase</keyword>
<dbReference type="InterPro" id="IPR000889">
    <property type="entry name" value="Glutathione_peroxidase"/>
</dbReference>
<evidence type="ECO:0000256" key="3">
    <source>
        <dbReference type="ARBA" id="ARBA00023002"/>
    </source>
</evidence>
<dbReference type="PANTHER" id="PTHR11592">
    <property type="entry name" value="GLUTATHIONE PEROXIDASE"/>
    <property type="match status" value="1"/>
</dbReference>
<dbReference type="Proteomes" id="UP001141806">
    <property type="component" value="Unassembled WGS sequence"/>
</dbReference>
<dbReference type="InterPro" id="IPR029760">
    <property type="entry name" value="GPX_CS"/>
</dbReference>
<comment type="caution">
    <text evidence="4">The sequence shown here is derived from an EMBL/GenBank/DDBJ whole genome shotgun (WGS) entry which is preliminary data.</text>
</comment>
<accession>A0A9Q0JVJ2</accession>
<evidence type="ECO:0000256" key="2">
    <source>
        <dbReference type="ARBA" id="ARBA00022559"/>
    </source>
</evidence>
<protein>
    <recommendedName>
        <fullName evidence="6">Glutathione peroxidase</fullName>
    </recommendedName>
</protein>
<sequence length="150" mass="16938">MASMVFSSLFYVTSPFLNFYQTKTNPSWIPPPATAFLNSSLKNPFRLKSSFVNHGFSFQSLQFPGTILDYQRTTDIVYARAATEESIHDFTVKDIDGKDVSPSKFKGKGFILNLRGLTTSNYTELSQLYEKYKTQGLEILAFPCNQFGGQ</sequence>
<reference evidence="4" key="1">
    <citation type="journal article" date="2023" name="Plant J.">
        <title>The genome of the king protea, Protea cynaroides.</title>
        <authorList>
            <person name="Chang J."/>
            <person name="Duong T.A."/>
            <person name="Schoeman C."/>
            <person name="Ma X."/>
            <person name="Roodt D."/>
            <person name="Barker N."/>
            <person name="Li Z."/>
            <person name="Van de Peer Y."/>
            <person name="Mizrachi E."/>
        </authorList>
    </citation>
    <scope>NUCLEOTIDE SEQUENCE</scope>
    <source>
        <tissue evidence="4">Young leaves</tissue>
    </source>
</reference>
<keyword evidence="5" id="KW-1185">Reference proteome</keyword>
<dbReference type="Pfam" id="PF00255">
    <property type="entry name" value="GSHPx"/>
    <property type="match status" value="1"/>
</dbReference>
<evidence type="ECO:0000313" key="4">
    <source>
        <dbReference type="EMBL" id="KAJ4953371.1"/>
    </source>
</evidence>
<dbReference type="OrthoDB" id="446890at2759"/>
<evidence type="ECO:0000313" key="5">
    <source>
        <dbReference type="Proteomes" id="UP001141806"/>
    </source>
</evidence>
<organism evidence="4 5">
    <name type="scientific">Protea cynaroides</name>
    <dbReference type="NCBI Taxonomy" id="273540"/>
    <lineage>
        <taxon>Eukaryota</taxon>
        <taxon>Viridiplantae</taxon>
        <taxon>Streptophyta</taxon>
        <taxon>Embryophyta</taxon>
        <taxon>Tracheophyta</taxon>
        <taxon>Spermatophyta</taxon>
        <taxon>Magnoliopsida</taxon>
        <taxon>Proteales</taxon>
        <taxon>Proteaceae</taxon>
        <taxon>Protea</taxon>
    </lineage>
</organism>
<proteinExistence type="inferred from homology"/>
<dbReference type="EMBL" id="JAMYWD010000012">
    <property type="protein sequence ID" value="KAJ4953371.1"/>
    <property type="molecule type" value="Genomic_DNA"/>
</dbReference>
<dbReference type="SUPFAM" id="SSF52833">
    <property type="entry name" value="Thioredoxin-like"/>
    <property type="match status" value="1"/>
</dbReference>
<dbReference type="GO" id="GO:0006979">
    <property type="term" value="P:response to oxidative stress"/>
    <property type="evidence" value="ECO:0007669"/>
    <property type="project" value="InterPro"/>
</dbReference>
<dbReference type="PANTHER" id="PTHR11592:SF132">
    <property type="entry name" value="GLUTATHIONE PEROXIDASE 7, CHLOROPLASTIC-RELATED"/>
    <property type="match status" value="1"/>
</dbReference>
<keyword evidence="2" id="KW-0575">Peroxidase</keyword>